<dbReference type="AlphaFoldDB" id="A0A090F1R6"/>
<dbReference type="SUPFAM" id="SSF54593">
    <property type="entry name" value="Glyoxalase/Bleomycin resistance protein/Dihydroxybiphenyl dioxygenase"/>
    <property type="match status" value="1"/>
</dbReference>
<sequence>MSRIFGNIQQAGYIVRDIDERVGFLSEQAGIGPWFVRKDVPMQSCIYRGRPIELRLHVAMANSGALQIELIQQASSEASIYTEWLERYPDGGLLQHVAAWQEDFDGALGRALDAGWTVVQEVGSTYGPLVYMEHPRDPQTIFEIAKMGPERQAIFARVAAASEAWDGSDPIRHGLPS</sequence>
<proteinExistence type="predicted"/>
<dbReference type="Pfam" id="PF13669">
    <property type="entry name" value="Glyoxalase_4"/>
    <property type="match status" value="1"/>
</dbReference>
<reference evidence="1 2" key="1">
    <citation type="submission" date="2014-08" db="EMBL/GenBank/DDBJ databases">
        <authorList>
            <person name="Moulin Lionel"/>
        </authorList>
    </citation>
    <scope>NUCLEOTIDE SEQUENCE [LARGE SCALE GENOMIC DNA]</scope>
</reference>
<accession>A0A090F1R6</accession>
<name>A0A090F1R6_MESPL</name>
<evidence type="ECO:0000313" key="2">
    <source>
        <dbReference type="Proteomes" id="UP000046373"/>
    </source>
</evidence>
<dbReference type="EMBL" id="CCNB01000012">
    <property type="protein sequence ID" value="CDX35428.1"/>
    <property type="molecule type" value="Genomic_DNA"/>
</dbReference>
<gene>
    <name evidence="1" type="ORF">MPLDJ20_20190</name>
</gene>
<dbReference type="Gene3D" id="3.10.180.10">
    <property type="entry name" value="2,3-Dihydroxybiphenyl 1,2-Dioxygenase, domain 1"/>
    <property type="match status" value="1"/>
</dbReference>
<evidence type="ECO:0000313" key="1">
    <source>
        <dbReference type="EMBL" id="CDX35428.1"/>
    </source>
</evidence>
<dbReference type="InterPro" id="IPR029068">
    <property type="entry name" value="Glyas_Bleomycin-R_OHBP_Dase"/>
</dbReference>
<protein>
    <recommendedName>
        <fullName evidence="3">VOC domain-containing protein</fullName>
    </recommendedName>
</protein>
<organism evidence="1 2">
    <name type="scientific">Mesorhizobium plurifarium</name>
    <dbReference type="NCBI Taxonomy" id="69974"/>
    <lineage>
        <taxon>Bacteria</taxon>
        <taxon>Pseudomonadati</taxon>
        <taxon>Pseudomonadota</taxon>
        <taxon>Alphaproteobacteria</taxon>
        <taxon>Hyphomicrobiales</taxon>
        <taxon>Phyllobacteriaceae</taxon>
        <taxon>Mesorhizobium</taxon>
    </lineage>
</organism>
<evidence type="ECO:0008006" key="3">
    <source>
        <dbReference type="Google" id="ProtNLM"/>
    </source>
</evidence>
<dbReference type="Proteomes" id="UP000046373">
    <property type="component" value="Unassembled WGS sequence"/>
</dbReference>